<keyword evidence="8" id="KW-0653">Protein transport</keyword>
<dbReference type="Gene3D" id="3.30.40.10">
    <property type="entry name" value="Zinc/RING finger domain, C3HC4 (zinc finger)"/>
    <property type="match status" value="1"/>
</dbReference>
<dbReference type="Proteomes" id="UP001180020">
    <property type="component" value="Unassembled WGS sequence"/>
</dbReference>
<evidence type="ECO:0000256" key="6">
    <source>
        <dbReference type="ARBA" id="ARBA00022771"/>
    </source>
</evidence>
<dbReference type="PROSITE" id="PS50089">
    <property type="entry name" value="ZF_RING_2"/>
    <property type="match status" value="1"/>
</dbReference>
<proteinExistence type="predicted"/>
<dbReference type="FunFam" id="3.50.30.30:FF:000020">
    <property type="entry name" value="Receptor homology region transmembrane domain-and RING domain-containing protein 2"/>
    <property type="match status" value="1"/>
</dbReference>
<dbReference type="InterPro" id="IPR013083">
    <property type="entry name" value="Znf_RING/FYVE/PHD"/>
</dbReference>
<organism evidence="21 22">
    <name type="scientific">Acorus calamus</name>
    <name type="common">Sweet flag</name>
    <dbReference type="NCBI Taxonomy" id="4465"/>
    <lineage>
        <taxon>Eukaryota</taxon>
        <taxon>Viridiplantae</taxon>
        <taxon>Streptophyta</taxon>
        <taxon>Embryophyta</taxon>
        <taxon>Tracheophyta</taxon>
        <taxon>Spermatophyta</taxon>
        <taxon>Magnoliopsida</taxon>
        <taxon>Liliopsida</taxon>
        <taxon>Acoraceae</taxon>
        <taxon>Acorus</taxon>
    </lineage>
</organism>
<evidence type="ECO:0000256" key="16">
    <source>
        <dbReference type="PROSITE-ProRule" id="PRU00175"/>
    </source>
</evidence>
<evidence type="ECO:0000256" key="17">
    <source>
        <dbReference type="SAM" id="MobiDB-lite"/>
    </source>
</evidence>
<evidence type="ECO:0000256" key="18">
    <source>
        <dbReference type="SAM" id="Phobius"/>
    </source>
</evidence>
<feature type="chain" id="PRO_5043731782" description="RING-type domain-containing protein" evidence="19">
    <location>
        <begin position="25"/>
        <end position="466"/>
    </location>
</feature>
<keyword evidence="10 18" id="KW-0472">Membrane</keyword>
<accession>A0AAV9DHV6</accession>
<reference evidence="21" key="2">
    <citation type="submission" date="2023-06" db="EMBL/GenBank/DDBJ databases">
        <authorList>
            <person name="Ma L."/>
            <person name="Liu K.-W."/>
            <person name="Li Z."/>
            <person name="Hsiao Y.-Y."/>
            <person name="Qi Y."/>
            <person name="Fu T."/>
            <person name="Tang G."/>
            <person name="Zhang D."/>
            <person name="Sun W.-H."/>
            <person name="Liu D.-K."/>
            <person name="Li Y."/>
            <person name="Chen G.-Z."/>
            <person name="Liu X.-D."/>
            <person name="Liao X.-Y."/>
            <person name="Jiang Y.-T."/>
            <person name="Yu X."/>
            <person name="Hao Y."/>
            <person name="Huang J."/>
            <person name="Zhao X.-W."/>
            <person name="Ke S."/>
            <person name="Chen Y.-Y."/>
            <person name="Wu W.-L."/>
            <person name="Hsu J.-L."/>
            <person name="Lin Y.-F."/>
            <person name="Huang M.-D."/>
            <person name="Li C.-Y."/>
            <person name="Huang L."/>
            <person name="Wang Z.-W."/>
            <person name="Zhao X."/>
            <person name="Zhong W.-Y."/>
            <person name="Peng D.-H."/>
            <person name="Ahmad S."/>
            <person name="Lan S."/>
            <person name="Zhang J.-S."/>
            <person name="Tsai W.-C."/>
            <person name="Van De Peer Y."/>
            <person name="Liu Z.-J."/>
        </authorList>
    </citation>
    <scope>NUCLEOTIDE SEQUENCE</scope>
    <source>
        <strain evidence="21">CP</strain>
        <tissue evidence="21">Leaves</tissue>
    </source>
</reference>
<evidence type="ECO:0000256" key="14">
    <source>
        <dbReference type="ARBA" id="ARBA00046293"/>
    </source>
</evidence>
<dbReference type="InterPro" id="IPR044744">
    <property type="entry name" value="ZNRF4/RNF13/RNF167_PA"/>
</dbReference>
<sequence>MAIQRFFFLGLVVVLCLLFDGVAAKIVLLGKNVSLSFDDMESNFAPSIKGSGICGALYTAEPLDACSSLTNKIDGGVNSPFALISRGGCSFDEKVLKAQNAGFNAAIVYDDEDGGALVPMAGNSDGIKIPAVFVSKASGEMLKKYADVTPMELWIIPTFENSAWSIMAISFISLLAMSAVLATCFFVRRQRVRRERSRTPRVREFYGMSDNSVKAMPSLIFTSALEDNCTSTTCAICLEDYNMGEKLRVLPCRHKFHAFCVDSWLTSWRSFCPVCKRDARTSTGDPPPSESTPLLLSRPSSPSTSHALSSFRSSISSSPPIQIIPRPPRAPSISASPAVNIAPSISHSPSSFRTHSYSRTPHAHSYSSTPHAPHLLRSYGNSPAMVHSRSTADFRSASSHRSRDSFLVPSHSFGVPYSSSPLSRYPSPYAPSYLGSSSREQQLLLHYSRSNASISPFASGHSLPGC</sequence>
<protein>
    <recommendedName>
        <fullName evidence="20">RING-type domain-containing protein</fullName>
    </recommendedName>
</protein>
<evidence type="ECO:0000256" key="4">
    <source>
        <dbReference type="ARBA" id="ARBA00022723"/>
    </source>
</evidence>
<keyword evidence="2" id="KW-0926">Vacuole</keyword>
<feature type="compositionally biased region" description="Low complexity" evidence="17">
    <location>
        <begin position="291"/>
        <end position="324"/>
    </location>
</feature>
<feature type="region of interest" description="Disordered" evidence="17">
    <location>
        <begin position="278"/>
        <end position="336"/>
    </location>
</feature>
<dbReference type="PANTHER" id="PTHR47168:SF5">
    <property type="entry name" value="RING-TYPE DOMAIN-CONTAINING PROTEIN"/>
    <property type="match status" value="1"/>
</dbReference>
<evidence type="ECO:0000256" key="13">
    <source>
        <dbReference type="ARBA" id="ARBA00046288"/>
    </source>
</evidence>
<dbReference type="InterPro" id="IPR003137">
    <property type="entry name" value="PA_domain"/>
</dbReference>
<dbReference type="Pfam" id="PF13639">
    <property type="entry name" value="zf-RING_2"/>
    <property type="match status" value="1"/>
</dbReference>
<dbReference type="InterPro" id="IPR046450">
    <property type="entry name" value="PA_dom_sf"/>
</dbReference>
<dbReference type="CDD" id="cd02123">
    <property type="entry name" value="PA_C_RZF_like"/>
    <property type="match status" value="1"/>
</dbReference>
<dbReference type="InterPro" id="IPR051653">
    <property type="entry name" value="E3_ligase_sorting_rcpt"/>
</dbReference>
<keyword evidence="9 18" id="KW-1133">Transmembrane helix</keyword>
<dbReference type="SMART" id="SM00184">
    <property type="entry name" value="RING"/>
    <property type="match status" value="1"/>
</dbReference>
<evidence type="ECO:0000256" key="9">
    <source>
        <dbReference type="ARBA" id="ARBA00022989"/>
    </source>
</evidence>
<name>A0AAV9DHV6_ACOCL</name>
<evidence type="ECO:0000256" key="2">
    <source>
        <dbReference type="ARBA" id="ARBA00022554"/>
    </source>
</evidence>
<feature type="transmembrane region" description="Helical" evidence="18">
    <location>
        <begin position="163"/>
        <end position="187"/>
    </location>
</feature>
<comment type="subcellular location">
    <subcellularLocation>
        <location evidence="13">Endomembrane system</location>
        <topology evidence="13">Single-pass type I membrane protein</topology>
    </subcellularLocation>
    <subcellularLocation>
        <location evidence="14">Prevacuolar compartment membrane</location>
    </subcellularLocation>
    <subcellularLocation>
        <location evidence="15">Protein storage vacuole membrane</location>
    </subcellularLocation>
</comment>
<dbReference type="Pfam" id="PF02225">
    <property type="entry name" value="PA"/>
    <property type="match status" value="1"/>
</dbReference>
<keyword evidence="11" id="KW-1015">Disulfide bond</keyword>
<gene>
    <name evidence="21" type="ORF">QJS10_CPB13g00738</name>
</gene>
<dbReference type="GO" id="GO:0015031">
    <property type="term" value="P:protein transport"/>
    <property type="evidence" value="ECO:0007669"/>
    <property type="project" value="UniProtKB-KW"/>
</dbReference>
<feature type="compositionally biased region" description="Polar residues" evidence="17">
    <location>
        <begin position="350"/>
        <end position="370"/>
    </location>
</feature>
<keyword evidence="4" id="KW-0479">Metal-binding</keyword>
<dbReference type="InterPro" id="IPR001841">
    <property type="entry name" value="Znf_RING"/>
</dbReference>
<evidence type="ECO:0000256" key="15">
    <source>
        <dbReference type="ARBA" id="ARBA00060484"/>
    </source>
</evidence>
<dbReference type="Gene3D" id="3.50.30.30">
    <property type="match status" value="1"/>
</dbReference>
<evidence type="ECO:0000256" key="3">
    <source>
        <dbReference type="ARBA" id="ARBA00022692"/>
    </source>
</evidence>
<feature type="domain" description="RING-type" evidence="20">
    <location>
        <begin position="234"/>
        <end position="276"/>
    </location>
</feature>
<dbReference type="GO" id="GO:0008270">
    <property type="term" value="F:zinc ion binding"/>
    <property type="evidence" value="ECO:0007669"/>
    <property type="project" value="UniProtKB-KW"/>
</dbReference>
<keyword evidence="7" id="KW-0862">Zinc</keyword>
<keyword evidence="1" id="KW-0813">Transport</keyword>
<evidence type="ECO:0000256" key="5">
    <source>
        <dbReference type="ARBA" id="ARBA00022729"/>
    </source>
</evidence>
<dbReference type="FunFam" id="3.30.40.10:FF:000276">
    <property type="entry name" value="Receptor homology region transmembrane domain-and RING domain-containing protein 2"/>
    <property type="match status" value="1"/>
</dbReference>
<dbReference type="SUPFAM" id="SSF57850">
    <property type="entry name" value="RING/U-box"/>
    <property type="match status" value="1"/>
</dbReference>
<evidence type="ECO:0000256" key="19">
    <source>
        <dbReference type="SAM" id="SignalP"/>
    </source>
</evidence>
<evidence type="ECO:0000256" key="12">
    <source>
        <dbReference type="ARBA" id="ARBA00023180"/>
    </source>
</evidence>
<dbReference type="SUPFAM" id="SSF52025">
    <property type="entry name" value="PA domain"/>
    <property type="match status" value="1"/>
</dbReference>
<evidence type="ECO:0000259" key="20">
    <source>
        <dbReference type="PROSITE" id="PS50089"/>
    </source>
</evidence>
<keyword evidence="5 19" id="KW-0732">Signal</keyword>
<keyword evidence="3 18" id="KW-0812">Transmembrane</keyword>
<feature type="region of interest" description="Disordered" evidence="17">
    <location>
        <begin position="350"/>
        <end position="371"/>
    </location>
</feature>
<reference evidence="21" key="1">
    <citation type="journal article" date="2023" name="Nat. Commun.">
        <title>Diploid and tetraploid genomes of Acorus and the evolution of monocots.</title>
        <authorList>
            <person name="Ma L."/>
            <person name="Liu K.W."/>
            <person name="Li Z."/>
            <person name="Hsiao Y.Y."/>
            <person name="Qi Y."/>
            <person name="Fu T."/>
            <person name="Tang G.D."/>
            <person name="Zhang D."/>
            <person name="Sun W.H."/>
            <person name="Liu D.K."/>
            <person name="Li Y."/>
            <person name="Chen G.Z."/>
            <person name="Liu X.D."/>
            <person name="Liao X.Y."/>
            <person name="Jiang Y.T."/>
            <person name="Yu X."/>
            <person name="Hao Y."/>
            <person name="Huang J."/>
            <person name="Zhao X.W."/>
            <person name="Ke S."/>
            <person name="Chen Y.Y."/>
            <person name="Wu W.L."/>
            <person name="Hsu J.L."/>
            <person name="Lin Y.F."/>
            <person name="Huang M.D."/>
            <person name="Li C.Y."/>
            <person name="Huang L."/>
            <person name="Wang Z.W."/>
            <person name="Zhao X."/>
            <person name="Zhong W.Y."/>
            <person name="Peng D.H."/>
            <person name="Ahmad S."/>
            <person name="Lan S."/>
            <person name="Zhang J.S."/>
            <person name="Tsai W.C."/>
            <person name="Van de Peer Y."/>
            <person name="Liu Z.J."/>
        </authorList>
    </citation>
    <scope>NUCLEOTIDE SEQUENCE</scope>
    <source>
        <strain evidence="21">CP</strain>
    </source>
</reference>
<evidence type="ECO:0000256" key="11">
    <source>
        <dbReference type="ARBA" id="ARBA00023157"/>
    </source>
</evidence>
<feature type="signal peptide" evidence="19">
    <location>
        <begin position="1"/>
        <end position="24"/>
    </location>
</feature>
<dbReference type="EMBL" id="JAUJYO010000013">
    <property type="protein sequence ID" value="KAK1301161.1"/>
    <property type="molecule type" value="Genomic_DNA"/>
</dbReference>
<evidence type="ECO:0000256" key="10">
    <source>
        <dbReference type="ARBA" id="ARBA00023136"/>
    </source>
</evidence>
<keyword evidence="12" id="KW-0325">Glycoprotein</keyword>
<dbReference type="GO" id="GO:0012505">
    <property type="term" value="C:endomembrane system"/>
    <property type="evidence" value="ECO:0007669"/>
    <property type="project" value="UniProtKB-SubCell"/>
</dbReference>
<evidence type="ECO:0000256" key="8">
    <source>
        <dbReference type="ARBA" id="ARBA00022927"/>
    </source>
</evidence>
<dbReference type="PANTHER" id="PTHR47168">
    <property type="entry name" value="RING ZINC FINGER DOMAIN SUPERFAMILY PROTEIN-RELATED"/>
    <property type="match status" value="1"/>
</dbReference>
<evidence type="ECO:0000313" key="22">
    <source>
        <dbReference type="Proteomes" id="UP001180020"/>
    </source>
</evidence>
<evidence type="ECO:0000256" key="7">
    <source>
        <dbReference type="ARBA" id="ARBA00022833"/>
    </source>
</evidence>
<keyword evidence="22" id="KW-1185">Reference proteome</keyword>
<dbReference type="AlphaFoldDB" id="A0AAV9DHV6"/>
<evidence type="ECO:0000256" key="1">
    <source>
        <dbReference type="ARBA" id="ARBA00022448"/>
    </source>
</evidence>
<comment type="caution">
    <text evidence="21">The sequence shown here is derived from an EMBL/GenBank/DDBJ whole genome shotgun (WGS) entry which is preliminary data.</text>
</comment>
<evidence type="ECO:0000313" key="21">
    <source>
        <dbReference type="EMBL" id="KAK1301161.1"/>
    </source>
</evidence>
<keyword evidence="6 16" id="KW-0863">Zinc-finger</keyword>
<dbReference type="GO" id="GO:0032586">
    <property type="term" value="C:protein storage vacuole membrane"/>
    <property type="evidence" value="ECO:0007669"/>
    <property type="project" value="UniProtKB-SubCell"/>
</dbReference>